<dbReference type="AlphaFoldDB" id="U7V5T4"/>
<dbReference type="EMBL" id="AXZG01000022">
    <property type="protein sequence ID" value="ERT66881.1"/>
    <property type="molecule type" value="Genomic_DNA"/>
</dbReference>
<comment type="caution">
    <text evidence="1">The sequence shown here is derived from an EMBL/GenBank/DDBJ whole genome shotgun (WGS) entry which is preliminary data.</text>
</comment>
<accession>U7V5T4</accession>
<name>U7V5T4_9MICC</name>
<dbReference type="PATRIC" id="fig|888019.4.peg.622"/>
<organism evidence="1 2">
    <name type="scientific">Rothia aeria F0184</name>
    <dbReference type="NCBI Taxonomy" id="888019"/>
    <lineage>
        <taxon>Bacteria</taxon>
        <taxon>Bacillati</taxon>
        <taxon>Actinomycetota</taxon>
        <taxon>Actinomycetes</taxon>
        <taxon>Micrococcales</taxon>
        <taxon>Micrococcaceae</taxon>
        <taxon>Rothia</taxon>
    </lineage>
</organism>
<evidence type="ECO:0000313" key="2">
    <source>
        <dbReference type="Proteomes" id="UP000017174"/>
    </source>
</evidence>
<evidence type="ECO:0000313" key="1">
    <source>
        <dbReference type="EMBL" id="ERT66881.1"/>
    </source>
</evidence>
<sequence length="295" mass="32958">MRTILAAATAYKVDRPQKTWAYGQSTLAEIRRLLDLRIATCGYFLFQQGAHNIVMDISLKDTKIAGYWATARENTLDDCVSELHHFMTLLESLYPGGHWCIMREAPQRLGANVENSTPGLTDLLLGQLEGAKTPDADASFGYYFNLEYLGPLPIIVQGCVGIQTDNKNFKNFVLIKFWRDPEVPESSQGELTLESGQQLLEAIIRCWSPHLATWTTTAWLRAVPKREAYTPSLGWKTYFSEPAVCELISDLGKPLHQGILLETAPDIHDVTPEKIAALAQELADRGVEDTLYRGA</sequence>
<dbReference type="HOGENOM" id="CLU_939689_0_0_11"/>
<reference evidence="1 2" key="1">
    <citation type="submission" date="2013-08" db="EMBL/GenBank/DDBJ databases">
        <authorList>
            <person name="Weinstock G."/>
            <person name="Sodergren E."/>
            <person name="Wylie T."/>
            <person name="Fulton L."/>
            <person name="Fulton R."/>
            <person name="Fronick C."/>
            <person name="O'Laughlin M."/>
            <person name="Godfrey J."/>
            <person name="Miner T."/>
            <person name="Herter B."/>
            <person name="Appelbaum E."/>
            <person name="Cordes M."/>
            <person name="Lek S."/>
            <person name="Wollam A."/>
            <person name="Pepin K.H."/>
            <person name="Palsikar V.B."/>
            <person name="Mitreva M."/>
            <person name="Wilson R.K."/>
        </authorList>
    </citation>
    <scope>NUCLEOTIDE SEQUENCE [LARGE SCALE GENOMIC DNA]</scope>
    <source>
        <strain evidence="1 2">F0184</strain>
    </source>
</reference>
<gene>
    <name evidence="1" type="ORF">HMPREF0742_00732</name>
</gene>
<proteinExistence type="predicted"/>
<protein>
    <submittedName>
        <fullName evidence="1">Uncharacterized protein</fullName>
    </submittedName>
</protein>
<dbReference type="Proteomes" id="UP000017174">
    <property type="component" value="Unassembled WGS sequence"/>
</dbReference>